<feature type="domain" description="Poly(A) RNA polymerase mitochondrial-like central palm" evidence="2">
    <location>
        <begin position="362"/>
        <end position="516"/>
    </location>
</feature>
<evidence type="ECO:0000256" key="1">
    <source>
        <dbReference type="SAM" id="MobiDB-lite"/>
    </source>
</evidence>
<dbReference type="SUPFAM" id="SSF81301">
    <property type="entry name" value="Nucleotidyltransferase"/>
    <property type="match status" value="1"/>
</dbReference>
<evidence type="ECO:0000259" key="2">
    <source>
        <dbReference type="Pfam" id="PF22600"/>
    </source>
</evidence>
<accession>A0A8X7SZE8</accession>
<keyword evidence="4" id="KW-1185">Reference proteome</keyword>
<feature type="compositionally biased region" description="Polar residues" evidence="1">
    <location>
        <begin position="49"/>
        <end position="59"/>
    </location>
</feature>
<feature type="compositionally biased region" description="Polar residues" evidence="1">
    <location>
        <begin position="205"/>
        <end position="228"/>
    </location>
</feature>
<gene>
    <name evidence="3" type="ORF">A4X06_0g2147</name>
</gene>
<dbReference type="GO" id="GO:0010605">
    <property type="term" value="P:negative regulation of macromolecule metabolic process"/>
    <property type="evidence" value="ECO:0007669"/>
    <property type="project" value="UniProtKB-ARBA"/>
</dbReference>
<feature type="region of interest" description="Disordered" evidence="1">
    <location>
        <begin position="49"/>
        <end position="100"/>
    </location>
</feature>
<evidence type="ECO:0000313" key="4">
    <source>
        <dbReference type="Proteomes" id="UP000077684"/>
    </source>
</evidence>
<dbReference type="Gene3D" id="1.10.1410.10">
    <property type="match status" value="1"/>
</dbReference>
<dbReference type="AlphaFoldDB" id="A0A8X7SZE8"/>
<feature type="region of interest" description="Disordered" evidence="1">
    <location>
        <begin position="120"/>
        <end position="252"/>
    </location>
</feature>
<feature type="compositionally biased region" description="Polar residues" evidence="1">
    <location>
        <begin position="68"/>
        <end position="78"/>
    </location>
</feature>
<dbReference type="InterPro" id="IPR043519">
    <property type="entry name" value="NT_sf"/>
</dbReference>
<reference evidence="3" key="2">
    <citation type="journal article" date="2019" name="IMA Fungus">
        <title>Genome sequencing and comparison of five Tilletia species to identify candidate genes for the detection of regulated species infecting wheat.</title>
        <authorList>
            <person name="Nguyen H.D.T."/>
            <person name="Sultana T."/>
            <person name="Kesanakurti P."/>
            <person name="Hambleton S."/>
        </authorList>
    </citation>
    <scope>NUCLEOTIDE SEQUENCE</scope>
    <source>
        <strain evidence="3">DAOMC 236426</strain>
    </source>
</reference>
<protein>
    <recommendedName>
        <fullName evidence="2">Poly(A) RNA polymerase mitochondrial-like central palm domain-containing protein</fullName>
    </recommendedName>
</protein>
<organism evidence="3 4">
    <name type="scientific">Tilletia controversa</name>
    <name type="common">dwarf bunt fungus</name>
    <dbReference type="NCBI Taxonomy" id="13291"/>
    <lineage>
        <taxon>Eukaryota</taxon>
        <taxon>Fungi</taxon>
        <taxon>Dikarya</taxon>
        <taxon>Basidiomycota</taxon>
        <taxon>Ustilaginomycotina</taxon>
        <taxon>Exobasidiomycetes</taxon>
        <taxon>Tilletiales</taxon>
        <taxon>Tilletiaceae</taxon>
        <taxon>Tilletia</taxon>
    </lineage>
</organism>
<dbReference type="InterPro" id="IPR054708">
    <property type="entry name" value="MTPAP-like_central"/>
</dbReference>
<feature type="region of interest" description="Disordered" evidence="1">
    <location>
        <begin position="783"/>
        <end position="814"/>
    </location>
</feature>
<dbReference type="PANTHER" id="PTHR12271">
    <property type="entry name" value="POLY A POLYMERASE CID PAP -RELATED"/>
    <property type="match status" value="1"/>
</dbReference>
<dbReference type="GO" id="GO:0016779">
    <property type="term" value="F:nucleotidyltransferase activity"/>
    <property type="evidence" value="ECO:0007669"/>
    <property type="project" value="UniProtKB-ARBA"/>
</dbReference>
<proteinExistence type="predicted"/>
<dbReference type="Proteomes" id="UP000077684">
    <property type="component" value="Unassembled WGS sequence"/>
</dbReference>
<dbReference type="Pfam" id="PF22600">
    <property type="entry name" value="MTPAP-like_central"/>
    <property type="match status" value="1"/>
</dbReference>
<feature type="region of interest" description="Disordered" evidence="1">
    <location>
        <begin position="843"/>
        <end position="917"/>
    </location>
</feature>
<reference evidence="3" key="1">
    <citation type="submission" date="2016-04" db="EMBL/GenBank/DDBJ databases">
        <authorList>
            <person name="Nguyen H.D."/>
            <person name="Samba Siva P."/>
            <person name="Cullis J."/>
            <person name="Levesque C.A."/>
            <person name="Hambleton S."/>
        </authorList>
    </citation>
    <scope>NUCLEOTIDE SEQUENCE</scope>
    <source>
        <strain evidence="3">DAOMC 236426</strain>
    </source>
</reference>
<sequence length="917" mass="101396">MHGCQPALRPPSPSPSSPLLRSFIRRRRAPAPIIQASLRIHTRLRPQVSALSRSRSATPTKAKAVPSFATSPASQKTDTISKRKFDGMGSTEYPPRGNDSRTIYARTGYAVAVLDLPDQAVAGPSGSARNRGHGSGNREAQWPQGRHEPTPSHAPQYRAQEAHSSANIPSGPRGFGPGGGVSQPTGGQGSGSQPRSRGNERAKSRGNSNPTASTSALRSQPVTGQNVGPSRGQGLRVDPRSASSTKPRLPPALLPFFRDAATGIDILLPPIGKAWHPGSKSLNGRNNKTNRAQQNVNPEEVEQARLFGLKKLKDMLETQFLSEFQGNEDFVRGCGYDLQWRQAVDRDDLRALRKVKAKAIGAQVRRFWERNRSTPGEEARRADLCQRIENLLASQWPREQIRVRAFGSTATGMAFHQSDLDLCILDPGRGEIPGDIAPSICEQMMEETQQDLPAYYKVRTISNVLRSARMFSEIVAITGAKVPIVKYIDRATEISGDINVNNRFGVINSALISAYCDIRPELVRPLICFVKQCFKHWGFNDPAGANGPATFNSYTLALLVINFLQRRNYLPNLQDATLLTAYGVEPRFLFHPGAVGSRNGPKTIIPAETAYDTTFLDWRPSTGNRDKSLRNLFAAVDELCGVQLIPEPTSREEHDQLLGECFTDFLRSFAKTKWRSDFVCSARATLYSLDDEQPFRSDERKAFKERAKWYNSFPQHENGEPIVEMLHETYELPTAWQGHYFIVQDPFIVTRNTAGNVKEEVALSIIKTVDAMRQLLKDDSMTKDVKRIRAQTRIPAAASRRPTPRQSDPSSASTLMIPNLAEICRPMRYDECVSSWEELQARQQMRQTQTQTQTQAHTRSGQDGPSGGNGSPLSIFGAAASAHASSSATPLPPRVDWAATQSTLAPAPDSQRRRHRK</sequence>
<evidence type="ECO:0000313" key="3">
    <source>
        <dbReference type="EMBL" id="KAE8252501.1"/>
    </source>
</evidence>
<dbReference type="Gene3D" id="3.30.460.10">
    <property type="entry name" value="Beta Polymerase, domain 2"/>
    <property type="match status" value="1"/>
</dbReference>
<comment type="caution">
    <text evidence="3">The sequence shown here is derived from an EMBL/GenBank/DDBJ whole genome shotgun (WGS) entry which is preliminary data.</text>
</comment>
<feature type="compositionally biased region" description="Low complexity" evidence="1">
    <location>
        <begin position="878"/>
        <end position="888"/>
    </location>
</feature>
<name>A0A8X7SZE8_9BASI</name>
<dbReference type="PANTHER" id="PTHR12271:SF40">
    <property type="entry name" value="POLY(A) RNA POLYMERASE GLD2"/>
    <property type="match status" value="1"/>
</dbReference>
<feature type="compositionally biased region" description="Gly residues" evidence="1">
    <location>
        <begin position="173"/>
        <end position="190"/>
    </location>
</feature>
<dbReference type="GO" id="GO:0031123">
    <property type="term" value="P:RNA 3'-end processing"/>
    <property type="evidence" value="ECO:0007669"/>
    <property type="project" value="TreeGrafter"/>
</dbReference>
<feature type="compositionally biased region" description="Low complexity" evidence="1">
    <location>
        <begin position="843"/>
        <end position="859"/>
    </location>
</feature>
<feature type="compositionally biased region" description="Polar residues" evidence="1">
    <location>
        <begin position="804"/>
        <end position="814"/>
    </location>
</feature>
<dbReference type="SUPFAM" id="SSF81631">
    <property type="entry name" value="PAP/OAS1 substrate-binding domain"/>
    <property type="match status" value="1"/>
</dbReference>
<dbReference type="EMBL" id="LWDE02000157">
    <property type="protein sequence ID" value="KAE8252501.1"/>
    <property type="molecule type" value="Genomic_DNA"/>
</dbReference>
<dbReference type="CDD" id="cd05402">
    <property type="entry name" value="NT_PAP_TUTase"/>
    <property type="match status" value="1"/>
</dbReference>